<accession>A0ABW4ZPP9</accession>
<comment type="caution">
    <text evidence="3">The sequence shown here is derived from an EMBL/GenBank/DDBJ whole genome shotgun (WGS) entry which is preliminary data.</text>
</comment>
<dbReference type="InterPro" id="IPR007621">
    <property type="entry name" value="TPM_dom"/>
</dbReference>
<sequence>MKFAIKLIFLFLILNSACGQSEKPAAIVFPKPTGSVSDFSNIYSSAEEKVLDSIIRTFEKRTSMEIKILSLDSTMTTLEGFNSYILRLAGAWQVGKKEGKDNGVLIGISPSLQRVRITNGLGVEKSLTDMDTKRVLDDLMFPEFRNGSYFNGTRLGVEELIRVLEKQK</sequence>
<dbReference type="Proteomes" id="UP001597387">
    <property type="component" value="Unassembled WGS sequence"/>
</dbReference>
<proteinExistence type="predicted"/>
<keyword evidence="4" id="KW-1185">Reference proteome</keyword>
<dbReference type="PANTHER" id="PTHR30373:SF2">
    <property type="entry name" value="UPF0603 PROTEIN YGCG"/>
    <property type="match status" value="1"/>
</dbReference>
<dbReference type="Pfam" id="PF04536">
    <property type="entry name" value="TPM_phosphatase"/>
    <property type="match status" value="1"/>
</dbReference>
<dbReference type="Gene3D" id="3.10.310.50">
    <property type="match status" value="1"/>
</dbReference>
<dbReference type="EMBL" id="JBHUHZ010000002">
    <property type="protein sequence ID" value="MFD2163796.1"/>
    <property type="molecule type" value="Genomic_DNA"/>
</dbReference>
<evidence type="ECO:0000313" key="4">
    <source>
        <dbReference type="Proteomes" id="UP001597387"/>
    </source>
</evidence>
<gene>
    <name evidence="3" type="ORF">ACFSJU_15415</name>
</gene>
<feature type="domain" description="TPM" evidence="2">
    <location>
        <begin position="36"/>
        <end position="162"/>
    </location>
</feature>
<name>A0ABW4ZPP9_9SPHI</name>
<evidence type="ECO:0000259" key="2">
    <source>
        <dbReference type="Pfam" id="PF04536"/>
    </source>
</evidence>
<dbReference type="RefSeq" id="WP_255900208.1">
    <property type="nucleotide sequence ID" value="NZ_JAFMZO010000002.1"/>
</dbReference>
<organism evidence="3 4">
    <name type="scientific">Paradesertivirga mongoliensis</name>
    <dbReference type="NCBI Taxonomy" id="2100740"/>
    <lineage>
        <taxon>Bacteria</taxon>
        <taxon>Pseudomonadati</taxon>
        <taxon>Bacteroidota</taxon>
        <taxon>Sphingobacteriia</taxon>
        <taxon>Sphingobacteriales</taxon>
        <taxon>Sphingobacteriaceae</taxon>
        <taxon>Paradesertivirga</taxon>
    </lineage>
</organism>
<protein>
    <submittedName>
        <fullName evidence="3">TPM domain-containing protein</fullName>
    </submittedName>
</protein>
<dbReference type="PANTHER" id="PTHR30373">
    <property type="entry name" value="UPF0603 PROTEIN YGCG"/>
    <property type="match status" value="1"/>
</dbReference>
<feature type="signal peptide" evidence="1">
    <location>
        <begin position="1"/>
        <end position="19"/>
    </location>
</feature>
<feature type="chain" id="PRO_5045772741" evidence="1">
    <location>
        <begin position="20"/>
        <end position="168"/>
    </location>
</feature>
<evidence type="ECO:0000313" key="3">
    <source>
        <dbReference type="EMBL" id="MFD2163796.1"/>
    </source>
</evidence>
<evidence type="ECO:0000256" key="1">
    <source>
        <dbReference type="SAM" id="SignalP"/>
    </source>
</evidence>
<reference evidence="4" key="1">
    <citation type="journal article" date="2019" name="Int. J. Syst. Evol. Microbiol.">
        <title>The Global Catalogue of Microorganisms (GCM) 10K type strain sequencing project: providing services to taxonomists for standard genome sequencing and annotation.</title>
        <authorList>
            <consortium name="The Broad Institute Genomics Platform"/>
            <consortium name="The Broad Institute Genome Sequencing Center for Infectious Disease"/>
            <person name="Wu L."/>
            <person name="Ma J."/>
        </authorList>
    </citation>
    <scope>NUCLEOTIDE SEQUENCE [LARGE SCALE GENOMIC DNA]</scope>
    <source>
        <strain evidence="4">KCTC 42217</strain>
    </source>
</reference>
<keyword evidence="1" id="KW-0732">Signal</keyword>